<keyword evidence="8" id="KW-1185">Reference proteome</keyword>
<keyword evidence="4 5" id="KW-0472">Membrane</keyword>
<evidence type="ECO:0000256" key="3">
    <source>
        <dbReference type="ARBA" id="ARBA00022989"/>
    </source>
</evidence>
<proteinExistence type="predicted"/>
<evidence type="ECO:0000256" key="5">
    <source>
        <dbReference type="SAM" id="Phobius"/>
    </source>
</evidence>
<dbReference type="InterPro" id="IPR007656">
    <property type="entry name" value="GTD-bd"/>
</dbReference>
<name>A0ABD1FTZ0_SALDI</name>
<dbReference type="PANTHER" id="PTHR31422">
    <property type="entry name" value="BNAANNG28530D PROTEIN"/>
    <property type="match status" value="1"/>
</dbReference>
<feature type="domain" description="GTD-binding" evidence="6">
    <location>
        <begin position="179"/>
        <end position="282"/>
    </location>
</feature>
<comment type="caution">
    <text evidence="7">The sequence shown here is derived from an EMBL/GenBank/DDBJ whole genome shotgun (WGS) entry which is preliminary data.</text>
</comment>
<keyword evidence="2 5" id="KW-0812">Transmembrane</keyword>
<dbReference type="Proteomes" id="UP001567538">
    <property type="component" value="Unassembled WGS sequence"/>
</dbReference>
<dbReference type="PROSITE" id="PS51775">
    <property type="entry name" value="GTD_BINDING"/>
    <property type="match status" value="1"/>
</dbReference>
<evidence type="ECO:0000256" key="2">
    <source>
        <dbReference type="ARBA" id="ARBA00022692"/>
    </source>
</evidence>
<evidence type="ECO:0000256" key="4">
    <source>
        <dbReference type="ARBA" id="ARBA00023136"/>
    </source>
</evidence>
<dbReference type="AlphaFoldDB" id="A0ABD1FTZ0"/>
<dbReference type="GO" id="GO:0080115">
    <property type="term" value="F:myosin XI tail binding"/>
    <property type="evidence" value="ECO:0007669"/>
    <property type="project" value="UniProtKB-ARBA"/>
</dbReference>
<feature type="transmembrane region" description="Helical" evidence="5">
    <location>
        <begin position="60"/>
        <end position="80"/>
    </location>
</feature>
<gene>
    <name evidence="7" type="ORF">AAHA92_30594</name>
</gene>
<sequence>MQILVHLLIVSSVLGFHKSFHRLILGGVVVMECVSFLKHFALHYEIGCCEGFLFGMLMEVHRILGLWLFVMFGFCLRFLLSRDFCSGLVRFLCGLSGELGDLKVGGCSKTVVGGKAGMSNLIDEIEVDEIESLNYCSDAGGEIAVINEVYGEIVSDSDDDDEFVAKNTGEDGDDEGVESDIRTLRELLKIEHQKVSGLQAELVKERAASATAAEEAMAMILRLQGEKSLLEMEWSQYRRLSEEKQIHDQHVIRSLELLVWQHEFKGRLFEASDEEEEEDDARSCLNGNILDALENVLYSSRDSD</sequence>
<comment type="subcellular location">
    <subcellularLocation>
        <location evidence="1">Membrane</location>
    </subcellularLocation>
</comment>
<evidence type="ECO:0000313" key="7">
    <source>
        <dbReference type="EMBL" id="KAL1534414.1"/>
    </source>
</evidence>
<dbReference type="Pfam" id="PF04576">
    <property type="entry name" value="Zein-binding"/>
    <property type="match status" value="1"/>
</dbReference>
<dbReference type="PANTHER" id="PTHR31422:SF2">
    <property type="entry name" value="PROTEIN FLOURY 1-LIKE"/>
    <property type="match status" value="1"/>
</dbReference>
<reference evidence="7 8" key="1">
    <citation type="submission" date="2024-06" db="EMBL/GenBank/DDBJ databases">
        <title>A chromosome level genome sequence of Diviner's sage (Salvia divinorum).</title>
        <authorList>
            <person name="Ford S.A."/>
            <person name="Ro D.-K."/>
            <person name="Ness R.W."/>
            <person name="Phillips M.A."/>
        </authorList>
    </citation>
    <scope>NUCLEOTIDE SEQUENCE [LARGE SCALE GENOMIC DNA]</scope>
    <source>
        <strain evidence="7">SAF-2024a</strain>
        <tissue evidence="7">Leaf</tissue>
    </source>
</reference>
<evidence type="ECO:0000256" key="1">
    <source>
        <dbReference type="ARBA" id="ARBA00004370"/>
    </source>
</evidence>
<dbReference type="GO" id="GO:0016020">
    <property type="term" value="C:membrane"/>
    <property type="evidence" value="ECO:0007669"/>
    <property type="project" value="UniProtKB-SubCell"/>
</dbReference>
<keyword evidence="3 5" id="KW-1133">Transmembrane helix</keyword>
<protein>
    <recommendedName>
        <fullName evidence="6">GTD-binding domain-containing protein</fullName>
    </recommendedName>
</protein>
<organism evidence="7 8">
    <name type="scientific">Salvia divinorum</name>
    <name type="common">Maria pastora</name>
    <name type="synonym">Diviner's sage</name>
    <dbReference type="NCBI Taxonomy" id="28513"/>
    <lineage>
        <taxon>Eukaryota</taxon>
        <taxon>Viridiplantae</taxon>
        <taxon>Streptophyta</taxon>
        <taxon>Embryophyta</taxon>
        <taxon>Tracheophyta</taxon>
        <taxon>Spermatophyta</taxon>
        <taxon>Magnoliopsida</taxon>
        <taxon>eudicotyledons</taxon>
        <taxon>Gunneridae</taxon>
        <taxon>Pentapetalae</taxon>
        <taxon>asterids</taxon>
        <taxon>lamiids</taxon>
        <taxon>Lamiales</taxon>
        <taxon>Lamiaceae</taxon>
        <taxon>Nepetoideae</taxon>
        <taxon>Mentheae</taxon>
        <taxon>Salviinae</taxon>
        <taxon>Salvia</taxon>
        <taxon>Salvia subgen. Calosphace</taxon>
    </lineage>
</organism>
<evidence type="ECO:0000313" key="8">
    <source>
        <dbReference type="Proteomes" id="UP001567538"/>
    </source>
</evidence>
<evidence type="ECO:0000259" key="6">
    <source>
        <dbReference type="PROSITE" id="PS51775"/>
    </source>
</evidence>
<accession>A0ABD1FTZ0</accession>
<dbReference type="EMBL" id="JBEAFC010000012">
    <property type="protein sequence ID" value="KAL1534414.1"/>
    <property type="molecule type" value="Genomic_DNA"/>
</dbReference>